<evidence type="ECO:0000259" key="1">
    <source>
        <dbReference type="SMART" id="SM00871"/>
    </source>
</evidence>
<dbReference type="InterPro" id="IPR011256">
    <property type="entry name" value="Reg_factor_effector_dom_sf"/>
</dbReference>
<dbReference type="Pfam" id="PF06445">
    <property type="entry name" value="GyrI-like"/>
    <property type="match status" value="1"/>
</dbReference>
<sequence>MEVLGVDVKNFEPRTVAYVRCTGDFQKNPELFAQTWGKLMGWAAQSGLIEGAETLCMFDQDPDAVGSDEREFTACITLKQDMDVAGEIGKMTVAGGLYASGHYKVSNQDSAKAWEDMFANWLPASGYQPDAKPCFQLYPNMLADNTPQDIYVCVPVRSS</sequence>
<protein>
    <submittedName>
        <fullName evidence="2">AraC family transcriptional regulator</fullName>
    </submittedName>
</protein>
<dbReference type="EMBL" id="FPBD01000001">
    <property type="protein sequence ID" value="SFT49903.1"/>
    <property type="molecule type" value="Genomic_DNA"/>
</dbReference>
<dbReference type="SUPFAM" id="SSF55136">
    <property type="entry name" value="Probable bacterial effector-binding domain"/>
    <property type="match status" value="1"/>
</dbReference>
<dbReference type="RefSeq" id="WP_083416551.1">
    <property type="nucleotide sequence ID" value="NZ_FPBD01000001.1"/>
</dbReference>
<dbReference type="PANTHER" id="PTHR40055">
    <property type="entry name" value="TRANSCRIPTIONAL REGULATOR YGIV-RELATED"/>
    <property type="match status" value="1"/>
</dbReference>
<feature type="domain" description="AraC effector-binding" evidence="1">
    <location>
        <begin position="4"/>
        <end position="157"/>
    </location>
</feature>
<dbReference type="AlphaFoldDB" id="A0A1I6YHC8"/>
<name>A0A1I6YHC8_9HYPH</name>
<dbReference type="PANTHER" id="PTHR40055:SF1">
    <property type="entry name" value="TRANSCRIPTIONAL REGULATOR YGIV-RELATED"/>
    <property type="match status" value="1"/>
</dbReference>
<dbReference type="InterPro" id="IPR029442">
    <property type="entry name" value="GyrI-like"/>
</dbReference>
<organism evidence="2 3">
    <name type="scientific">Pseudovibrio denitrificans</name>
    <dbReference type="NCBI Taxonomy" id="258256"/>
    <lineage>
        <taxon>Bacteria</taxon>
        <taxon>Pseudomonadati</taxon>
        <taxon>Pseudomonadota</taxon>
        <taxon>Alphaproteobacteria</taxon>
        <taxon>Hyphomicrobiales</taxon>
        <taxon>Stappiaceae</taxon>
        <taxon>Pseudovibrio</taxon>
    </lineage>
</organism>
<dbReference type="SMART" id="SM00871">
    <property type="entry name" value="AraC_E_bind"/>
    <property type="match status" value="1"/>
</dbReference>
<dbReference type="Gene3D" id="3.20.80.10">
    <property type="entry name" value="Regulatory factor, effector binding domain"/>
    <property type="match status" value="1"/>
</dbReference>
<gene>
    <name evidence="2" type="ORF">SAMN05444141_101877</name>
</gene>
<evidence type="ECO:0000313" key="2">
    <source>
        <dbReference type="EMBL" id="SFT49903.1"/>
    </source>
</evidence>
<evidence type="ECO:0000313" key="3">
    <source>
        <dbReference type="Proteomes" id="UP000183371"/>
    </source>
</evidence>
<dbReference type="Proteomes" id="UP000183371">
    <property type="component" value="Unassembled WGS sequence"/>
</dbReference>
<keyword evidence="3" id="KW-1185">Reference proteome</keyword>
<accession>A0A1I6YHC8</accession>
<proteinExistence type="predicted"/>
<dbReference type="InterPro" id="IPR050908">
    <property type="entry name" value="SmbC-like"/>
</dbReference>
<dbReference type="InterPro" id="IPR010499">
    <property type="entry name" value="AraC_E-bd"/>
</dbReference>
<reference evidence="3" key="1">
    <citation type="submission" date="2016-10" db="EMBL/GenBank/DDBJ databases">
        <authorList>
            <person name="Varghese N."/>
            <person name="Submissions S."/>
        </authorList>
    </citation>
    <scope>NUCLEOTIDE SEQUENCE [LARGE SCALE GENOMIC DNA]</scope>
    <source>
        <strain evidence="3">DSM 17465</strain>
    </source>
</reference>